<evidence type="ECO:0000313" key="2">
    <source>
        <dbReference type="EMBL" id="KFD61389.1"/>
    </source>
</evidence>
<proteinExistence type="predicted"/>
<protein>
    <submittedName>
        <fullName evidence="2">Uncharacterized protein</fullName>
    </submittedName>
</protein>
<evidence type="ECO:0000313" key="1">
    <source>
        <dbReference type="EMBL" id="KFD59434.1"/>
    </source>
</evidence>
<sequence>MAQSHSSSRNCTFCLPLSIVVVFGFETARRLYKKVTKQLPIERKCKTHYERYSKPQNQRRRVPQEVS</sequence>
<dbReference type="EMBL" id="KL367625">
    <property type="protein sequence ID" value="KFD61389.1"/>
    <property type="molecule type" value="Genomic_DNA"/>
</dbReference>
<organism evidence="2">
    <name type="scientific">Trichuris suis</name>
    <name type="common">pig whipworm</name>
    <dbReference type="NCBI Taxonomy" id="68888"/>
    <lineage>
        <taxon>Eukaryota</taxon>
        <taxon>Metazoa</taxon>
        <taxon>Ecdysozoa</taxon>
        <taxon>Nematoda</taxon>
        <taxon>Enoplea</taxon>
        <taxon>Dorylaimia</taxon>
        <taxon>Trichinellida</taxon>
        <taxon>Trichuridae</taxon>
        <taxon>Trichuris</taxon>
    </lineage>
</organism>
<dbReference type="EMBL" id="KL367960">
    <property type="protein sequence ID" value="KFD59434.1"/>
    <property type="molecule type" value="Genomic_DNA"/>
</dbReference>
<gene>
    <name evidence="2" type="ORF">M514_26444</name>
    <name evidence="1" type="ORF">M514_28387</name>
</gene>
<accession>A0A085MVZ3</accession>
<name>A0A085MVZ3_9BILA</name>
<dbReference type="Proteomes" id="UP000030758">
    <property type="component" value="Unassembled WGS sequence"/>
</dbReference>
<reference evidence="2" key="1">
    <citation type="journal article" date="2014" name="Nat. Genet.">
        <title>Genome and transcriptome of the porcine whipworm Trichuris suis.</title>
        <authorList>
            <person name="Jex A.R."/>
            <person name="Nejsum P."/>
            <person name="Schwarz E.M."/>
            <person name="Hu L."/>
            <person name="Young N.D."/>
            <person name="Hall R.S."/>
            <person name="Korhonen P.K."/>
            <person name="Liao S."/>
            <person name="Thamsborg S."/>
            <person name="Xia J."/>
            <person name="Xu P."/>
            <person name="Wang S."/>
            <person name="Scheerlinck J.P."/>
            <person name="Hofmann A."/>
            <person name="Sternberg P.W."/>
            <person name="Wang J."/>
            <person name="Gasser R.B."/>
        </authorList>
    </citation>
    <scope>NUCLEOTIDE SEQUENCE [LARGE SCALE GENOMIC DNA]</scope>
    <source>
        <strain evidence="2">DCEP-RM93F</strain>
    </source>
</reference>
<dbReference type="AlphaFoldDB" id="A0A085MVZ3"/>